<proteinExistence type="inferred from homology"/>
<keyword evidence="5" id="KW-0813">Transport</keyword>
<dbReference type="GO" id="GO:0005789">
    <property type="term" value="C:endoplasmic reticulum membrane"/>
    <property type="evidence" value="ECO:0007669"/>
    <property type="project" value="UniProtKB-SubCell"/>
</dbReference>
<accession>A0A1E7EVI7</accession>
<evidence type="ECO:0000256" key="1">
    <source>
        <dbReference type="ARBA" id="ARBA00004406"/>
    </source>
</evidence>
<dbReference type="GO" id="GO:0032266">
    <property type="term" value="F:phosphatidylinositol-3-phosphate binding"/>
    <property type="evidence" value="ECO:0007669"/>
    <property type="project" value="TreeGrafter"/>
</dbReference>
<dbReference type="KEGG" id="fcy:FRACYDRAFT_165020"/>
<dbReference type="PANTHER" id="PTHR13190">
    <property type="entry name" value="AUTOPHAGY-RELATED 2, ISOFORM A"/>
    <property type="match status" value="1"/>
</dbReference>
<dbReference type="GO" id="GO:0034045">
    <property type="term" value="C:phagophore assembly site membrane"/>
    <property type="evidence" value="ECO:0007669"/>
    <property type="project" value="UniProtKB-SubCell"/>
</dbReference>
<evidence type="ECO:0000256" key="3">
    <source>
        <dbReference type="ARBA" id="ARBA00009714"/>
    </source>
</evidence>
<sequence length="93" mass="10329">LQQTIGKYVKNLDPESLNVAVWSGKIELNSLELDVESINSLLDKQAEEAPNFAMPFKILSGRFESFQVDVPWSAIASRPVVLRARGLSVMVEP</sequence>
<protein>
    <recommendedName>
        <fullName evidence="4">Autophagy-related protein 2</fullName>
    </recommendedName>
</protein>
<evidence type="ECO:0000256" key="8">
    <source>
        <dbReference type="ARBA" id="ARBA00023055"/>
    </source>
</evidence>
<dbReference type="Proteomes" id="UP000095751">
    <property type="component" value="Unassembled WGS sequence"/>
</dbReference>
<evidence type="ECO:0000256" key="4">
    <source>
        <dbReference type="ARBA" id="ARBA00018070"/>
    </source>
</evidence>
<comment type="subcellular location">
    <subcellularLocation>
        <location evidence="1">Endoplasmic reticulum membrane</location>
        <topology evidence="1">Peripheral membrane protein</topology>
    </subcellularLocation>
    <subcellularLocation>
        <location evidence="2">Preautophagosomal structure membrane</location>
        <topology evidence="2">Peripheral membrane protein</topology>
    </subcellularLocation>
</comment>
<evidence type="ECO:0000256" key="5">
    <source>
        <dbReference type="ARBA" id="ARBA00022448"/>
    </source>
</evidence>
<evidence type="ECO:0000256" key="11">
    <source>
        <dbReference type="ARBA" id="ARBA00024615"/>
    </source>
</evidence>
<dbReference type="OrthoDB" id="46844at2759"/>
<dbReference type="PANTHER" id="PTHR13190:SF1">
    <property type="entry name" value="AUTOPHAGY-RELATED 2, ISOFORM A"/>
    <property type="match status" value="1"/>
</dbReference>
<dbReference type="GO" id="GO:0000045">
    <property type="term" value="P:autophagosome assembly"/>
    <property type="evidence" value="ECO:0007669"/>
    <property type="project" value="TreeGrafter"/>
</dbReference>
<name>A0A1E7EVI7_9STRA</name>
<dbReference type="GO" id="GO:0061908">
    <property type="term" value="C:phagophore"/>
    <property type="evidence" value="ECO:0007669"/>
    <property type="project" value="TreeGrafter"/>
</dbReference>
<dbReference type="AlphaFoldDB" id="A0A1E7EVI7"/>
<keyword evidence="8" id="KW-0445">Lipid transport</keyword>
<reference evidence="12 13" key="1">
    <citation type="submission" date="2016-09" db="EMBL/GenBank/DDBJ databases">
        <title>Extensive genetic diversity and differential bi-allelic expression allows diatom success in the polar Southern Ocean.</title>
        <authorList>
            <consortium name="DOE Joint Genome Institute"/>
            <person name="Mock T."/>
            <person name="Otillar R.P."/>
            <person name="Strauss J."/>
            <person name="Dupont C."/>
            <person name="Frickenhaus S."/>
            <person name="Maumus F."/>
            <person name="Mcmullan M."/>
            <person name="Sanges R."/>
            <person name="Schmutz J."/>
            <person name="Toseland A."/>
            <person name="Valas R."/>
            <person name="Veluchamy A."/>
            <person name="Ward B.J."/>
            <person name="Allen A."/>
            <person name="Barry K."/>
            <person name="Falciatore A."/>
            <person name="Ferrante M."/>
            <person name="Fortunato A.E."/>
            <person name="Gloeckner G."/>
            <person name="Gruber A."/>
            <person name="Hipkin R."/>
            <person name="Janech M."/>
            <person name="Kroth P."/>
            <person name="Leese F."/>
            <person name="Lindquist E."/>
            <person name="Lyon B.R."/>
            <person name="Martin J."/>
            <person name="Mayer C."/>
            <person name="Parker M."/>
            <person name="Quesneville H."/>
            <person name="Raymond J."/>
            <person name="Uhlig C."/>
            <person name="Valentin K.U."/>
            <person name="Worden A.Z."/>
            <person name="Armbrust E.V."/>
            <person name="Bowler C."/>
            <person name="Green B."/>
            <person name="Moulton V."/>
            <person name="Van Oosterhout C."/>
            <person name="Grigoriev I."/>
        </authorList>
    </citation>
    <scope>NUCLEOTIDE SEQUENCE [LARGE SCALE GENOMIC DNA]</scope>
    <source>
        <strain evidence="12 13">CCMP1102</strain>
    </source>
</reference>
<dbReference type="GO" id="GO:0043495">
    <property type="term" value="F:protein-membrane adaptor activity"/>
    <property type="evidence" value="ECO:0007669"/>
    <property type="project" value="TreeGrafter"/>
</dbReference>
<dbReference type="GO" id="GO:0061723">
    <property type="term" value="P:glycophagy"/>
    <property type="evidence" value="ECO:0007669"/>
    <property type="project" value="TreeGrafter"/>
</dbReference>
<organism evidence="12 13">
    <name type="scientific">Fragilariopsis cylindrus CCMP1102</name>
    <dbReference type="NCBI Taxonomy" id="635003"/>
    <lineage>
        <taxon>Eukaryota</taxon>
        <taxon>Sar</taxon>
        <taxon>Stramenopiles</taxon>
        <taxon>Ochrophyta</taxon>
        <taxon>Bacillariophyta</taxon>
        <taxon>Bacillariophyceae</taxon>
        <taxon>Bacillariophycidae</taxon>
        <taxon>Bacillariales</taxon>
        <taxon>Bacillariaceae</taxon>
        <taxon>Fragilariopsis</taxon>
    </lineage>
</organism>
<keyword evidence="13" id="KW-1185">Reference proteome</keyword>
<evidence type="ECO:0000256" key="10">
    <source>
        <dbReference type="ARBA" id="ARBA00024479"/>
    </source>
</evidence>
<dbReference type="EMBL" id="KV784373">
    <property type="protein sequence ID" value="OEU10030.1"/>
    <property type="molecule type" value="Genomic_DNA"/>
</dbReference>
<evidence type="ECO:0000256" key="6">
    <source>
        <dbReference type="ARBA" id="ARBA00022824"/>
    </source>
</evidence>
<evidence type="ECO:0000313" key="13">
    <source>
        <dbReference type="Proteomes" id="UP000095751"/>
    </source>
</evidence>
<dbReference type="GO" id="GO:0061709">
    <property type="term" value="P:reticulophagy"/>
    <property type="evidence" value="ECO:0007669"/>
    <property type="project" value="TreeGrafter"/>
</dbReference>
<evidence type="ECO:0000313" key="12">
    <source>
        <dbReference type="EMBL" id="OEU10030.1"/>
    </source>
</evidence>
<gene>
    <name evidence="12" type="ORF">FRACYDRAFT_165020</name>
</gene>
<evidence type="ECO:0000256" key="7">
    <source>
        <dbReference type="ARBA" id="ARBA00023006"/>
    </source>
</evidence>
<dbReference type="GO" id="GO:0000422">
    <property type="term" value="P:autophagy of mitochondrion"/>
    <property type="evidence" value="ECO:0007669"/>
    <property type="project" value="TreeGrafter"/>
</dbReference>
<comment type="similarity">
    <text evidence="3">Belongs to the ATG2 family.</text>
</comment>
<keyword evidence="9" id="KW-0472">Membrane</keyword>
<comment type="catalytic activity">
    <reaction evidence="11">
        <text>a 1,2-diacyl-sn-glycero-3-phosphoethanolamine(in) = a 1,2-diacyl-sn-glycero-3-phosphoethanolamine(out)</text>
        <dbReference type="Rhea" id="RHEA:38895"/>
        <dbReference type="ChEBI" id="CHEBI:64612"/>
    </reaction>
</comment>
<dbReference type="GO" id="GO:0006869">
    <property type="term" value="P:lipid transport"/>
    <property type="evidence" value="ECO:0007669"/>
    <property type="project" value="UniProtKB-KW"/>
</dbReference>
<evidence type="ECO:0000256" key="9">
    <source>
        <dbReference type="ARBA" id="ARBA00023136"/>
    </source>
</evidence>
<feature type="non-terminal residue" evidence="12">
    <location>
        <position position="1"/>
    </location>
</feature>
<dbReference type="InParanoid" id="A0A1E7EVI7"/>
<evidence type="ECO:0000256" key="2">
    <source>
        <dbReference type="ARBA" id="ARBA00004623"/>
    </source>
</evidence>
<dbReference type="GO" id="GO:0034727">
    <property type="term" value="P:piecemeal microautophagy of the nucleus"/>
    <property type="evidence" value="ECO:0007669"/>
    <property type="project" value="TreeGrafter"/>
</dbReference>
<keyword evidence="7" id="KW-0072">Autophagy</keyword>
<dbReference type="InterPro" id="IPR026849">
    <property type="entry name" value="ATG2"/>
</dbReference>
<keyword evidence="6" id="KW-0256">Endoplasmic reticulum</keyword>
<comment type="catalytic activity">
    <reaction evidence="10">
        <text>a 1,2-diacyl-sn-glycero-3-phospho-L-serine(in) = a 1,2-diacyl-sn-glycero-3-phospho-L-serine(out)</text>
        <dbReference type="Rhea" id="RHEA:38663"/>
        <dbReference type="ChEBI" id="CHEBI:57262"/>
    </reaction>
</comment>
<feature type="non-terminal residue" evidence="12">
    <location>
        <position position="93"/>
    </location>
</feature>